<reference evidence="9" key="1">
    <citation type="journal article" date="2020" name="mSystems">
        <title>Genome- and Community-Level Interaction Insights into Carbon Utilization and Element Cycling Functions of Hydrothermarchaeota in Hydrothermal Sediment.</title>
        <authorList>
            <person name="Zhou Z."/>
            <person name="Liu Y."/>
            <person name="Xu W."/>
            <person name="Pan J."/>
            <person name="Luo Z.H."/>
            <person name="Li M."/>
        </authorList>
    </citation>
    <scope>NUCLEOTIDE SEQUENCE [LARGE SCALE GENOMIC DNA]</scope>
    <source>
        <strain evidence="9">SpSt-1224</strain>
    </source>
</reference>
<dbReference type="GO" id="GO:0016780">
    <property type="term" value="F:phosphotransferase activity, for other substituted phosphate groups"/>
    <property type="evidence" value="ECO:0007669"/>
    <property type="project" value="TreeGrafter"/>
</dbReference>
<protein>
    <submittedName>
        <fullName evidence="9">Sugar transferase</fullName>
    </submittedName>
</protein>
<evidence type="ECO:0000256" key="5">
    <source>
        <dbReference type="ARBA" id="ARBA00022989"/>
    </source>
</evidence>
<evidence type="ECO:0000256" key="7">
    <source>
        <dbReference type="SAM" id="Phobius"/>
    </source>
</evidence>
<dbReference type="Pfam" id="PF02397">
    <property type="entry name" value="Bac_transf"/>
    <property type="match status" value="1"/>
</dbReference>
<organism evidence="9">
    <name type="scientific">Desulfurivibrio alkaliphilus</name>
    <dbReference type="NCBI Taxonomy" id="427923"/>
    <lineage>
        <taxon>Bacteria</taxon>
        <taxon>Pseudomonadati</taxon>
        <taxon>Thermodesulfobacteriota</taxon>
        <taxon>Desulfobulbia</taxon>
        <taxon>Desulfobulbales</taxon>
        <taxon>Desulfobulbaceae</taxon>
        <taxon>Desulfurivibrio</taxon>
    </lineage>
</organism>
<evidence type="ECO:0000256" key="1">
    <source>
        <dbReference type="ARBA" id="ARBA00004141"/>
    </source>
</evidence>
<feature type="transmembrane region" description="Helical" evidence="7">
    <location>
        <begin position="77"/>
        <end position="100"/>
    </location>
</feature>
<dbReference type="Proteomes" id="UP000885986">
    <property type="component" value="Unassembled WGS sequence"/>
</dbReference>
<feature type="transmembrane region" description="Helical" evidence="7">
    <location>
        <begin position="44"/>
        <end position="65"/>
    </location>
</feature>
<evidence type="ECO:0000259" key="8">
    <source>
        <dbReference type="Pfam" id="PF02397"/>
    </source>
</evidence>
<feature type="domain" description="Bacterial sugar transferase" evidence="8">
    <location>
        <begin position="277"/>
        <end position="465"/>
    </location>
</feature>
<dbReference type="EMBL" id="DSDS01000124">
    <property type="protein sequence ID" value="HET98111.1"/>
    <property type="molecule type" value="Genomic_DNA"/>
</dbReference>
<dbReference type="InterPro" id="IPR036291">
    <property type="entry name" value="NAD(P)-bd_dom_sf"/>
</dbReference>
<dbReference type="Pfam" id="PF13727">
    <property type="entry name" value="CoA_binding_3"/>
    <property type="match status" value="1"/>
</dbReference>
<evidence type="ECO:0000256" key="4">
    <source>
        <dbReference type="ARBA" id="ARBA00022692"/>
    </source>
</evidence>
<feature type="transmembrane region" description="Helical" evidence="7">
    <location>
        <begin position="279"/>
        <end position="303"/>
    </location>
</feature>
<evidence type="ECO:0000256" key="2">
    <source>
        <dbReference type="ARBA" id="ARBA00006464"/>
    </source>
</evidence>
<name>A0A7C2XRJ6_9BACT</name>
<comment type="caution">
    <text evidence="9">The sequence shown here is derived from an EMBL/GenBank/DDBJ whole genome shotgun (WGS) entry which is preliminary data.</text>
</comment>
<dbReference type="PANTHER" id="PTHR30576">
    <property type="entry name" value="COLANIC BIOSYNTHESIS UDP-GLUCOSE LIPID CARRIER TRANSFERASE"/>
    <property type="match status" value="1"/>
</dbReference>
<dbReference type="GO" id="GO:0016020">
    <property type="term" value="C:membrane"/>
    <property type="evidence" value="ECO:0007669"/>
    <property type="project" value="UniProtKB-SubCell"/>
</dbReference>
<evidence type="ECO:0000256" key="3">
    <source>
        <dbReference type="ARBA" id="ARBA00022679"/>
    </source>
</evidence>
<keyword evidence="4 7" id="KW-0812">Transmembrane</keyword>
<keyword evidence="6 7" id="KW-0472">Membrane</keyword>
<dbReference type="Gene3D" id="3.40.50.720">
    <property type="entry name" value="NAD(P)-binding Rossmann-like Domain"/>
    <property type="match status" value="1"/>
</dbReference>
<feature type="transmembrane region" description="Helical" evidence="7">
    <location>
        <begin position="12"/>
        <end position="32"/>
    </location>
</feature>
<sequence length="471" mass="53420">MYDPRSKELDRTVFLLDLICAVAAFLVAFWGRNLLLPAAGELNIYSHLFLLPLLLTLLIGFLSYFGAYKNPRYNNFLAYAWALFRSMALTIGVLLSLLFFLEIQYISRMVILFFAILAFLALLAIRLAAREYFKKSIRDGSGSLRVLIIGTGDRAREMARNLRNQAEWGIKVVGHLDPDPDRVGGEIDGAPVIGTVAEISECLKRNVVDEVIIAIPRSLLEDADPIAHACEEEGIRLRFMADIFNVQVARVSLTQIGHLPLLTMEPVAQDESKLFVKRLFDLVVTLLAMPLILPLMAVVALAVRLDSPGPAIFVQQRVGLRKHLFPMFKFRSMYLDAEEKLKEIEHLNEADGPIFKISNDPRITRVGRFIRKTSLDELPQLFNVLRGEMSLVGPRPMSIRDVDLFDRGIQRKRFSVKPGITCLWQISGRSDLTFEQWLALDLEYIEKWSFWLDIKILLKTIPAVLFSKGAM</sequence>
<feature type="transmembrane region" description="Helical" evidence="7">
    <location>
        <begin position="106"/>
        <end position="129"/>
    </location>
</feature>
<evidence type="ECO:0000313" key="9">
    <source>
        <dbReference type="EMBL" id="HET98111.1"/>
    </source>
</evidence>
<dbReference type="InterPro" id="IPR017475">
    <property type="entry name" value="EPS_sugar_tfrase"/>
</dbReference>
<dbReference type="SUPFAM" id="SSF51735">
    <property type="entry name" value="NAD(P)-binding Rossmann-fold domains"/>
    <property type="match status" value="1"/>
</dbReference>
<proteinExistence type="inferred from homology"/>
<gene>
    <name evidence="9" type="ORF">ENN98_05390</name>
</gene>
<comment type="similarity">
    <text evidence="2">Belongs to the bacterial sugar transferase family.</text>
</comment>
<keyword evidence="5 7" id="KW-1133">Transmembrane helix</keyword>
<dbReference type="AlphaFoldDB" id="A0A7C2XRJ6"/>
<accession>A0A7C2XRJ6</accession>
<evidence type="ECO:0000256" key="6">
    <source>
        <dbReference type="ARBA" id="ARBA00023136"/>
    </source>
</evidence>
<comment type="subcellular location">
    <subcellularLocation>
        <location evidence="1">Membrane</location>
        <topology evidence="1">Multi-pass membrane protein</topology>
    </subcellularLocation>
</comment>
<keyword evidence="3 9" id="KW-0808">Transferase</keyword>
<dbReference type="InterPro" id="IPR003362">
    <property type="entry name" value="Bact_transf"/>
</dbReference>
<dbReference type="PANTHER" id="PTHR30576:SF10">
    <property type="entry name" value="SLL5057 PROTEIN"/>
    <property type="match status" value="1"/>
</dbReference>
<dbReference type="NCBIfam" id="TIGR03025">
    <property type="entry name" value="EPS_sugtrans"/>
    <property type="match status" value="1"/>
</dbReference>